<keyword evidence="1" id="KW-0472">Membrane</keyword>
<accession>A0A7W5XX44</accession>
<proteinExistence type="predicted"/>
<reference evidence="2 3" key="1">
    <citation type="submission" date="2020-08" db="EMBL/GenBank/DDBJ databases">
        <title>Genomic Encyclopedia of Type Strains, Phase IV (KMG-IV): sequencing the most valuable type-strain genomes for metagenomic binning, comparative biology and taxonomic classification.</title>
        <authorList>
            <person name="Goeker M."/>
        </authorList>
    </citation>
    <scope>NUCLEOTIDE SEQUENCE [LARGE SCALE GENOMIC DNA]</scope>
    <source>
        <strain evidence="2 3">DSM 22548</strain>
    </source>
</reference>
<organism evidence="2 3">
    <name type="scientific">Alloprevotella rava</name>
    <dbReference type="NCBI Taxonomy" id="671218"/>
    <lineage>
        <taxon>Bacteria</taxon>
        <taxon>Pseudomonadati</taxon>
        <taxon>Bacteroidota</taxon>
        <taxon>Bacteroidia</taxon>
        <taxon>Bacteroidales</taxon>
        <taxon>Prevotellaceae</taxon>
        <taxon>Alloprevotella</taxon>
    </lineage>
</organism>
<keyword evidence="1" id="KW-0812">Transmembrane</keyword>
<evidence type="ECO:0000313" key="3">
    <source>
        <dbReference type="Proteomes" id="UP000541425"/>
    </source>
</evidence>
<protein>
    <submittedName>
        <fullName evidence="2">Uncharacterized protein</fullName>
    </submittedName>
</protein>
<name>A0A7W5XX44_9BACT</name>
<dbReference type="EMBL" id="JACICA010000001">
    <property type="protein sequence ID" value="MBB3701933.1"/>
    <property type="molecule type" value="Genomic_DNA"/>
</dbReference>
<feature type="transmembrane region" description="Helical" evidence="1">
    <location>
        <begin position="17"/>
        <end position="35"/>
    </location>
</feature>
<keyword evidence="1" id="KW-1133">Transmembrane helix</keyword>
<sequence>MEASEAFYNFLWRRCTYVIKIVINILILFSVTTNYNFYGGVYHDKEVTPACYSDYFFLSPTYSFISSLFIQAKSHKLLLII</sequence>
<dbReference type="AlphaFoldDB" id="A0A7W5XX44"/>
<dbReference type="Proteomes" id="UP000541425">
    <property type="component" value="Unassembled WGS sequence"/>
</dbReference>
<evidence type="ECO:0000256" key="1">
    <source>
        <dbReference type="SAM" id="Phobius"/>
    </source>
</evidence>
<evidence type="ECO:0000313" key="2">
    <source>
        <dbReference type="EMBL" id="MBB3701933.1"/>
    </source>
</evidence>
<comment type="caution">
    <text evidence="2">The sequence shown here is derived from an EMBL/GenBank/DDBJ whole genome shotgun (WGS) entry which is preliminary data.</text>
</comment>
<gene>
    <name evidence="2" type="ORF">FHS60_000375</name>
</gene>